<dbReference type="InterPro" id="IPR036259">
    <property type="entry name" value="MFS_trans_sf"/>
</dbReference>
<proteinExistence type="predicted"/>
<dbReference type="Gene3D" id="1.20.1250.20">
    <property type="entry name" value="MFS general substrate transporter like domains"/>
    <property type="match status" value="1"/>
</dbReference>
<protein>
    <recommendedName>
        <fullName evidence="4">Major facilitator superfamily (MFS) profile domain-containing protein</fullName>
    </recommendedName>
</protein>
<reference evidence="2" key="1">
    <citation type="submission" date="2021-03" db="EMBL/GenBank/DDBJ databases">
        <title>Genome sequence of Bifidobacterium asteroides strain wkB204 isolated from a honey bee gut.</title>
        <authorList>
            <person name="Motta E.V.S."/>
            <person name="Kwong W.K."/>
            <person name="Moran N.A."/>
        </authorList>
    </citation>
    <scope>NUCLEOTIDE SEQUENCE</scope>
    <source>
        <strain evidence="2">WkB204</strain>
    </source>
</reference>
<keyword evidence="1" id="KW-1133">Transmembrane helix</keyword>
<dbReference type="EMBL" id="JAFMNU010000259">
    <property type="protein sequence ID" value="MBO0624748.1"/>
    <property type="molecule type" value="Genomic_DNA"/>
</dbReference>
<evidence type="ECO:0000256" key="1">
    <source>
        <dbReference type="SAM" id="Phobius"/>
    </source>
</evidence>
<accession>A0ABS3IWK4</accession>
<organism evidence="2 3">
    <name type="scientific">Bifidobacterium asteroides</name>
    <dbReference type="NCBI Taxonomy" id="1684"/>
    <lineage>
        <taxon>Bacteria</taxon>
        <taxon>Bacillati</taxon>
        <taxon>Actinomycetota</taxon>
        <taxon>Actinomycetes</taxon>
        <taxon>Bifidobacteriales</taxon>
        <taxon>Bifidobacteriaceae</taxon>
        <taxon>Bifidobacterium</taxon>
    </lineage>
</organism>
<feature type="transmembrane region" description="Helical" evidence="1">
    <location>
        <begin position="47"/>
        <end position="65"/>
    </location>
</feature>
<keyword evidence="3" id="KW-1185">Reference proteome</keyword>
<dbReference type="SUPFAM" id="SSF103473">
    <property type="entry name" value="MFS general substrate transporter"/>
    <property type="match status" value="1"/>
</dbReference>
<evidence type="ECO:0000313" key="2">
    <source>
        <dbReference type="EMBL" id="MBO0624748.1"/>
    </source>
</evidence>
<gene>
    <name evidence="2" type="ORF">J1F30_10415</name>
</gene>
<comment type="caution">
    <text evidence="2">The sequence shown here is derived from an EMBL/GenBank/DDBJ whole genome shotgun (WGS) entry which is preliminary data.</text>
</comment>
<keyword evidence="1" id="KW-0812">Transmembrane</keyword>
<evidence type="ECO:0008006" key="4">
    <source>
        <dbReference type="Google" id="ProtNLM"/>
    </source>
</evidence>
<keyword evidence="1" id="KW-0472">Membrane</keyword>
<evidence type="ECO:0000313" key="3">
    <source>
        <dbReference type="Proteomes" id="UP000664299"/>
    </source>
</evidence>
<dbReference type="Proteomes" id="UP000664299">
    <property type="component" value="Unassembled WGS sequence"/>
</dbReference>
<name>A0ABS3IWK4_9BIFI</name>
<dbReference type="RefSeq" id="WP_211121085.1">
    <property type="nucleotide sequence ID" value="NZ_JAFMNU020000002.1"/>
</dbReference>
<sequence length="136" mass="14862">MNFAVSRQRFGAWRKGIITAMMLLGCAVGSFCGGSLADHMGCKRLILYRVIIYALAIHAAFLCHLPGTRRICGRDDFLCGSQISGRACTILTAGLGGLPQFPGPRRLAWPGFGRLWFLGPQSITVIFCPWNTELPC</sequence>
<dbReference type="PROSITE" id="PS51257">
    <property type="entry name" value="PROKAR_LIPOPROTEIN"/>
    <property type="match status" value="1"/>
</dbReference>